<dbReference type="Pfam" id="PF12849">
    <property type="entry name" value="PBP_like_2"/>
    <property type="match status" value="1"/>
</dbReference>
<dbReference type="InterPro" id="IPR024370">
    <property type="entry name" value="PBP_domain"/>
</dbReference>
<comment type="similarity">
    <text evidence="1 4">Belongs to the PstS family.</text>
</comment>
<evidence type="ECO:0000256" key="4">
    <source>
        <dbReference type="PIRNR" id="PIRNR002756"/>
    </source>
</evidence>
<feature type="binding site" evidence="5">
    <location>
        <begin position="66"/>
        <end position="68"/>
    </location>
    <ligand>
        <name>phosphate</name>
        <dbReference type="ChEBI" id="CHEBI:43474"/>
    </ligand>
</feature>
<dbReference type="PANTHER" id="PTHR42996">
    <property type="entry name" value="PHOSPHATE-BINDING PROTEIN PSTS"/>
    <property type="match status" value="1"/>
</dbReference>
<keyword evidence="3 4" id="KW-0592">Phosphate transport</keyword>
<dbReference type="EMBL" id="JZWV01000735">
    <property type="protein sequence ID" value="KJY28404.1"/>
    <property type="molecule type" value="Genomic_DNA"/>
</dbReference>
<dbReference type="PIRSF" id="PIRSF002756">
    <property type="entry name" value="PstS"/>
    <property type="match status" value="1"/>
</dbReference>
<dbReference type="PATRIC" id="fig|68223.7.peg.1187"/>
<feature type="signal peptide" evidence="6">
    <location>
        <begin position="1"/>
        <end position="27"/>
    </location>
</feature>
<organism evidence="8 9">
    <name type="scientific">Streptomyces katrae</name>
    <dbReference type="NCBI Taxonomy" id="68223"/>
    <lineage>
        <taxon>Bacteria</taxon>
        <taxon>Bacillati</taxon>
        <taxon>Actinomycetota</taxon>
        <taxon>Actinomycetes</taxon>
        <taxon>Kitasatosporales</taxon>
        <taxon>Streptomycetaceae</taxon>
        <taxon>Streptomyces</taxon>
    </lineage>
</organism>
<feature type="domain" description="PBP" evidence="7">
    <location>
        <begin position="57"/>
        <end position="349"/>
    </location>
</feature>
<gene>
    <name evidence="8" type="ORF">VR44_25455</name>
</gene>
<dbReference type="CDD" id="cd13565">
    <property type="entry name" value="PBP2_PstS"/>
    <property type="match status" value="1"/>
</dbReference>
<dbReference type="RefSeq" id="WP_045949925.1">
    <property type="nucleotide sequence ID" value="NZ_JZWV01000735.1"/>
</dbReference>
<dbReference type="PROSITE" id="PS51257">
    <property type="entry name" value="PROKAR_LIPOPROTEIN"/>
    <property type="match status" value="1"/>
</dbReference>
<reference evidence="8 9" key="1">
    <citation type="submission" date="2015-02" db="EMBL/GenBank/DDBJ databases">
        <authorList>
            <person name="Ju K.-S."/>
            <person name="Doroghazi J.R."/>
            <person name="Metcalf W."/>
        </authorList>
    </citation>
    <scope>NUCLEOTIDE SEQUENCE [LARGE SCALE GENOMIC DNA]</scope>
    <source>
        <strain evidence="8 9">NRRL ISP-5550</strain>
    </source>
</reference>
<evidence type="ECO:0000256" key="6">
    <source>
        <dbReference type="SAM" id="SignalP"/>
    </source>
</evidence>
<dbReference type="PANTHER" id="PTHR42996:SF1">
    <property type="entry name" value="PHOSPHATE-BINDING PROTEIN PSTS"/>
    <property type="match status" value="1"/>
</dbReference>
<dbReference type="GO" id="GO:0042301">
    <property type="term" value="F:phosphate ion binding"/>
    <property type="evidence" value="ECO:0007669"/>
    <property type="project" value="InterPro"/>
</dbReference>
<dbReference type="Proteomes" id="UP000033551">
    <property type="component" value="Unassembled WGS sequence"/>
</dbReference>
<dbReference type="Gene3D" id="3.40.190.10">
    <property type="entry name" value="Periplasmic binding protein-like II"/>
    <property type="match status" value="2"/>
</dbReference>
<dbReference type="InterPro" id="IPR050962">
    <property type="entry name" value="Phosphate-bind_PstS"/>
</dbReference>
<feature type="chain" id="PRO_5039463639" description="Phosphate-binding protein" evidence="6">
    <location>
        <begin position="28"/>
        <end position="379"/>
    </location>
</feature>
<protein>
    <recommendedName>
        <fullName evidence="4">Phosphate-binding protein</fullName>
    </recommendedName>
</protein>
<dbReference type="InterPro" id="IPR005673">
    <property type="entry name" value="ABC_phos-bd_PstS"/>
</dbReference>
<dbReference type="GO" id="GO:0043190">
    <property type="term" value="C:ATP-binding cassette (ABC) transporter complex"/>
    <property type="evidence" value="ECO:0007669"/>
    <property type="project" value="InterPro"/>
</dbReference>
<keyword evidence="2 4" id="KW-0813">Transport</keyword>
<dbReference type="NCBIfam" id="TIGR00975">
    <property type="entry name" value="3a0107s03"/>
    <property type="match status" value="1"/>
</dbReference>
<dbReference type="GO" id="GO:0035435">
    <property type="term" value="P:phosphate ion transmembrane transport"/>
    <property type="evidence" value="ECO:0007669"/>
    <property type="project" value="InterPro"/>
</dbReference>
<dbReference type="AlphaFoldDB" id="A0A0F4J3H6"/>
<accession>A0A0F4J3H6</accession>
<evidence type="ECO:0000256" key="3">
    <source>
        <dbReference type="ARBA" id="ARBA00022592"/>
    </source>
</evidence>
<keyword evidence="9" id="KW-1185">Reference proteome</keyword>
<keyword evidence="6" id="KW-0732">Signal</keyword>
<sequence>MKLQRKNRLRASALGALVVSGALVLTACGSDDNTKTGADGTPKASAPAPGDIKCDGAKGKLLASGSSAQKNAVDLWVKNYMAACSGVEVNYKSSSSGEGIVAFNQGTVGFAGSDSALKPEQVEDSKKVCTGGQGINLPMVGGPIALGFNVAGVDKLNLDAATIANIFNDKIKKWDDDAIKKLNPGVNLPPTAIQAFHRSEDSGTTENLGKYLKAAAPDAWSYDASKKWPAPGGQAASGSAGVASQVKAVDGAIGYFELSYATSQNIKTVDVNTGASAPVKATPENASKAISAAKITGTGSDLALKLDYATKAEGAYPIVLVTYEVVCDKGNKPETLGTVKSFLEYTASDAGQKALTENGYAPIPTEINSKVREVIKSLA</sequence>
<dbReference type="OrthoDB" id="9801510at2"/>
<evidence type="ECO:0000256" key="1">
    <source>
        <dbReference type="ARBA" id="ARBA00008725"/>
    </source>
</evidence>
<evidence type="ECO:0000259" key="7">
    <source>
        <dbReference type="Pfam" id="PF12849"/>
    </source>
</evidence>
<feature type="binding site" evidence="5">
    <location>
        <position position="96"/>
    </location>
    <ligand>
        <name>phosphate</name>
        <dbReference type="ChEBI" id="CHEBI:43474"/>
    </ligand>
</feature>
<comment type="caution">
    <text evidence="8">The sequence shown here is derived from an EMBL/GenBank/DDBJ whole genome shotgun (WGS) entry which is preliminary data.</text>
</comment>
<evidence type="ECO:0000313" key="8">
    <source>
        <dbReference type="EMBL" id="KJY28404.1"/>
    </source>
</evidence>
<feature type="binding site" evidence="5">
    <location>
        <begin position="202"/>
        <end position="204"/>
    </location>
    <ligand>
        <name>phosphate</name>
        <dbReference type="ChEBI" id="CHEBI:43474"/>
    </ligand>
</feature>
<dbReference type="SUPFAM" id="SSF53850">
    <property type="entry name" value="Periplasmic binding protein-like II"/>
    <property type="match status" value="1"/>
</dbReference>
<evidence type="ECO:0000313" key="9">
    <source>
        <dbReference type="Proteomes" id="UP000033551"/>
    </source>
</evidence>
<proteinExistence type="inferred from homology"/>
<name>A0A0F4J3H6_9ACTN</name>
<dbReference type="STRING" id="68223.GCA_002028425_03854"/>
<evidence type="ECO:0000256" key="5">
    <source>
        <dbReference type="PIRSR" id="PIRSR002756-1"/>
    </source>
</evidence>
<feature type="binding site" evidence="5">
    <location>
        <position position="114"/>
    </location>
    <ligand>
        <name>phosphate</name>
        <dbReference type="ChEBI" id="CHEBI:43474"/>
    </ligand>
</feature>
<evidence type="ECO:0000256" key="2">
    <source>
        <dbReference type="ARBA" id="ARBA00022448"/>
    </source>
</evidence>